<feature type="transmembrane region" description="Helical" evidence="2">
    <location>
        <begin position="433"/>
        <end position="453"/>
    </location>
</feature>
<dbReference type="InterPro" id="IPR048389">
    <property type="entry name" value="YciQ-like_C"/>
</dbReference>
<keyword evidence="2" id="KW-0472">Membrane</keyword>
<name>A0A428ZFY1_KIBAR</name>
<feature type="transmembrane region" description="Helical" evidence="2">
    <location>
        <begin position="267"/>
        <end position="289"/>
    </location>
</feature>
<dbReference type="Pfam" id="PF09972">
    <property type="entry name" value="DUF2207"/>
    <property type="match status" value="1"/>
</dbReference>
<gene>
    <name evidence="5" type="ORF">DMH04_11440</name>
</gene>
<proteinExistence type="predicted"/>
<feature type="domain" description="Predicted membrane protein YciQ-like C-terminal" evidence="4">
    <location>
        <begin position="318"/>
        <end position="536"/>
    </location>
</feature>
<evidence type="ECO:0000256" key="1">
    <source>
        <dbReference type="SAM" id="MobiDB-lite"/>
    </source>
</evidence>
<sequence length="564" mass="60145">MVSTEREHKRAPLSSAGVLTNWGVAAAGLAAAIGLSVGQPPPSIPNIPIIPEPSGPVQPPSSSDPKPGGSGGVEFPTRTQLQLKVERDGLLTVEETITVRSGEKLNRRSPLRIKSGDMDRVFVVRDPKLEGNGSAQATADEFTVSVGEGKSVLRYQVEGAVIDLGDRQEVRWQLAAGWDAHLSLLRATFIAPEIPISVRCNGGPYGTERPCRRARTDNAGVTRVDVPDLSAGDRVDLAVGLPLGTVPANAKLVEPETGAGPFALTSFSGFGLLGLTVLLLGGIVLLWVARGRDAKVLATDVGPVDVLVRDKEGVAFASPDGVLPGQIGTVTDERVDPVDITATVLDLAVRNYLWIQEISQDDWQIVRRNPADDSLTAYERAVYETIPEQGGTVSTLSVSTLSVDMDRIKDAMYTDVAQREWFKRRPDQERTRWMAVGIGLAFIGAGLTAVLALTVGNALLGLAVVIAGVALALGARLMPARTKRGSVLLAQVRSLRGYLQSATPSSIPENDRELVFSRSLPYAVVLGESPRWLEAFASAGELYWFSGGRNLPGFITAMDRALAK</sequence>
<comment type="caution">
    <text evidence="5">The sequence shown here is derived from an EMBL/GenBank/DDBJ whole genome shotgun (WGS) entry which is preliminary data.</text>
</comment>
<evidence type="ECO:0000259" key="4">
    <source>
        <dbReference type="Pfam" id="PF20990"/>
    </source>
</evidence>
<keyword evidence="2" id="KW-1133">Transmembrane helix</keyword>
<reference evidence="5 6" key="1">
    <citation type="submission" date="2018-05" db="EMBL/GenBank/DDBJ databases">
        <title>Evolution of GPA BGCs.</title>
        <authorList>
            <person name="Waglechner N."/>
            <person name="Wright G.D."/>
        </authorList>
    </citation>
    <scope>NUCLEOTIDE SEQUENCE [LARGE SCALE GENOMIC DNA]</scope>
    <source>
        <strain evidence="5 6">A82846</strain>
    </source>
</reference>
<evidence type="ECO:0000256" key="2">
    <source>
        <dbReference type="SAM" id="Phobius"/>
    </source>
</evidence>
<dbReference type="EMBL" id="QHKI01000007">
    <property type="protein sequence ID" value="RSM86868.1"/>
    <property type="molecule type" value="Genomic_DNA"/>
</dbReference>
<dbReference type="InterPro" id="IPR018702">
    <property type="entry name" value="DUF2207"/>
</dbReference>
<feature type="transmembrane region" description="Helical" evidence="2">
    <location>
        <begin position="459"/>
        <end position="478"/>
    </location>
</feature>
<feature type="domain" description="DUF2207" evidence="3">
    <location>
        <begin position="78"/>
        <end position="239"/>
    </location>
</feature>
<feature type="region of interest" description="Disordered" evidence="1">
    <location>
        <begin position="44"/>
        <end position="75"/>
    </location>
</feature>
<keyword evidence="2" id="KW-0812">Transmembrane</keyword>
<dbReference type="AlphaFoldDB" id="A0A428ZFY1"/>
<organism evidence="5 6">
    <name type="scientific">Kibdelosporangium aridum</name>
    <dbReference type="NCBI Taxonomy" id="2030"/>
    <lineage>
        <taxon>Bacteria</taxon>
        <taxon>Bacillati</taxon>
        <taxon>Actinomycetota</taxon>
        <taxon>Actinomycetes</taxon>
        <taxon>Pseudonocardiales</taxon>
        <taxon>Pseudonocardiaceae</taxon>
        <taxon>Kibdelosporangium</taxon>
    </lineage>
</organism>
<feature type="compositionally biased region" description="Pro residues" evidence="1">
    <location>
        <begin position="44"/>
        <end position="59"/>
    </location>
</feature>
<evidence type="ECO:0000259" key="3">
    <source>
        <dbReference type="Pfam" id="PF09972"/>
    </source>
</evidence>
<accession>A0A428ZFY1</accession>
<dbReference type="Proteomes" id="UP000287547">
    <property type="component" value="Unassembled WGS sequence"/>
</dbReference>
<dbReference type="Pfam" id="PF20990">
    <property type="entry name" value="DUF2207_C"/>
    <property type="match status" value="1"/>
</dbReference>
<dbReference type="OrthoDB" id="143710at2"/>
<evidence type="ECO:0000313" key="5">
    <source>
        <dbReference type="EMBL" id="RSM86868.1"/>
    </source>
</evidence>
<evidence type="ECO:0000313" key="6">
    <source>
        <dbReference type="Proteomes" id="UP000287547"/>
    </source>
</evidence>
<protein>
    <submittedName>
        <fullName evidence="5">DUF2207 domain-containing protein</fullName>
    </submittedName>
</protein>